<evidence type="ECO:0000313" key="6">
    <source>
        <dbReference type="Proteomes" id="UP000807785"/>
    </source>
</evidence>
<dbReference type="InterPro" id="IPR016032">
    <property type="entry name" value="Sig_transdc_resp-reg_C-effctor"/>
</dbReference>
<dbReference type="SMART" id="SM00421">
    <property type="entry name" value="HTH_LUXR"/>
    <property type="match status" value="1"/>
</dbReference>
<dbReference type="Pfam" id="PF00196">
    <property type="entry name" value="GerE"/>
    <property type="match status" value="1"/>
</dbReference>
<comment type="caution">
    <text evidence="5">The sequence shown here is derived from an EMBL/GenBank/DDBJ whole genome shotgun (WGS) entry which is preliminary data.</text>
</comment>
<dbReference type="AlphaFoldDB" id="A0A9D7E2U5"/>
<evidence type="ECO:0000259" key="4">
    <source>
        <dbReference type="PROSITE" id="PS50043"/>
    </source>
</evidence>
<dbReference type="SUPFAM" id="SSF46894">
    <property type="entry name" value="C-terminal effector domain of the bipartite response regulators"/>
    <property type="match status" value="1"/>
</dbReference>
<dbReference type="CDD" id="cd06170">
    <property type="entry name" value="LuxR_C_like"/>
    <property type="match status" value="1"/>
</dbReference>
<dbReference type="Proteomes" id="UP000807785">
    <property type="component" value="Unassembled WGS sequence"/>
</dbReference>
<evidence type="ECO:0000256" key="3">
    <source>
        <dbReference type="ARBA" id="ARBA00023163"/>
    </source>
</evidence>
<dbReference type="Gene3D" id="1.10.10.10">
    <property type="entry name" value="Winged helix-like DNA-binding domain superfamily/Winged helix DNA-binding domain"/>
    <property type="match status" value="1"/>
</dbReference>
<protein>
    <submittedName>
        <fullName evidence="5">Helix-turn-helix transcriptional regulator</fullName>
    </submittedName>
</protein>
<evidence type="ECO:0000313" key="5">
    <source>
        <dbReference type="EMBL" id="MBK6972702.1"/>
    </source>
</evidence>
<reference evidence="5" key="1">
    <citation type="submission" date="2020-10" db="EMBL/GenBank/DDBJ databases">
        <title>Connecting structure to function with the recovery of over 1000 high-quality activated sludge metagenome-assembled genomes encoding full-length rRNA genes using long-read sequencing.</title>
        <authorList>
            <person name="Singleton C.M."/>
            <person name="Petriglieri F."/>
            <person name="Kristensen J.M."/>
            <person name="Kirkegaard R.H."/>
            <person name="Michaelsen T.Y."/>
            <person name="Andersen M.H."/>
            <person name="Karst S.M."/>
            <person name="Dueholm M.S."/>
            <person name="Nielsen P.H."/>
            <person name="Albertsen M."/>
        </authorList>
    </citation>
    <scope>NUCLEOTIDE SEQUENCE</scope>
    <source>
        <strain evidence="5">Bjer_18-Q3-R1-45_BAT3C.347</strain>
    </source>
</reference>
<dbReference type="GO" id="GO:0006355">
    <property type="term" value="P:regulation of DNA-templated transcription"/>
    <property type="evidence" value="ECO:0007669"/>
    <property type="project" value="InterPro"/>
</dbReference>
<keyword evidence="1" id="KW-0805">Transcription regulation</keyword>
<feature type="domain" description="HTH luxR-type" evidence="4">
    <location>
        <begin position="183"/>
        <end position="248"/>
    </location>
</feature>
<evidence type="ECO:0000256" key="1">
    <source>
        <dbReference type="ARBA" id="ARBA00023015"/>
    </source>
</evidence>
<dbReference type="InterPro" id="IPR036388">
    <property type="entry name" value="WH-like_DNA-bd_sf"/>
</dbReference>
<dbReference type="PANTHER" id="PTHR44688:SF16">
    <property type="entry name" value="DNA-BINDING TRANSCRIPTIONAL ACTIVATOR DEVR_DOSR"/>
    <property type="match status" value="1"/>
</dbReference>
<sequence>MLDPVSLSPVDFERLMFALDASVSVSKRVQFFLWTQGALQNFLPHETLVCVHGDLPARRYAYEVFSRAVLGDEFNRAFGDPVGGLIPRMLDHWYVNEQMPLGFDAEQSQWERTARQLGRLDLLPATVHGSRLVSSQHATLFIMLRTPQAIDVRARYMAELLMPHMHLAWHRVLCADRDAAERISAPASPLTDREVEVLNWVREGKTNVEIAAILRLSPLTVKNHVRKILRKLKVSNRAHAVARGLSARVFRNYPEHLAVDPGPRGARGDRSS</sequence>
<accession>A0A9D7E2U5</accession>
<dbReference type="InterPro" id="IPR017470">
    <property type="entry name" value="Tscrpt_reg_EpsA"/>
</dbReference>
<proteinExistence type="predicted"/>
<keyword evidence="2" id="KW-0238">DNA-binding</keyword>
<dbReference type="PANTHER" id="PTHR44688">
    <property type="entry name" value="DNA-BINDING TRANSCRIPTIONAL ACTIVATOR DEVR_DOSR"/>
    <property type="match status" value="1"/>
</dbReference>
<dbReference type="GO" id="GO:0003677">
    <property type="term" value="F:DNA binding"/>
    <property type="evidence" value="ECO:0007669"/>
    <property type="project" value="UniProtKB-KW"/>
</dbReference>
<evidence type="ECO:0000256" key="2">
    <source>
        <dbReference type="ARBA" id="ARBA00023125"/>
    </source>
</evidence>
<dbReference type="EMBL" id="JADJEV010000003">
    <property type="protein sequence ID" value="MBK6972702.1"/>
    <property type="molecule type" value="Genomic_DNA"/>
</dbReference>
<gene>
    <name evidence="5" type="ORF">IPH26_07010</name>
</gene>
<dbReference type="PROSITE" id="PS50043">
    <property type="entry name" value="HTH_LUXR_2"/>
    <property type="match status" value="1"/>
</dbReference>
<keyword evidence="3" id="KW-0804">Transcription</keyword>
<dbReference type="NCBIfam" id="TIGR03020">
    <property type="entry name" value="EpsA"/>
    <property type="match status" value="1"/>
</dbReference>
<organism evidence="5 6">
    <name type="scientific">Candidatus Methylophosphatis roskildensis</name>
    <dbReference type="NCBI Taxonomy" id="2899263"/>
    <lineage>
        <taxon>Bacteria</taxon>
        <taxon>Pseudomonadati</taxon>
        <taxon>Pseudomonadota</taxon>
        <taxon>Betaproteobacteria</taxon>
        <taxon>Nitrosomonadales</taxon>
        <taxon>Sterolibacteriaceae</taxon>
        <taxon>Candidatus Methylophosphatis</taxon>
    </lineage>
</organism>
<dbReference type="PRINTS" id="PR00038">
    <property type="entry name" value="HTHLUXR"/>
</dbReference>
<dbReference type="InterPro" id="IPR000792">
    <property type="entry name" value="Tscrpt_reg_LuxR_C"/>
</dbReference>
<name>A0A9D7E2U5_9PROT</name>